<evidence type="ECO:0000256" key="7">
    <source>
        <dbReference type="SAM" id="Phobius"/>
    </source>
</evidence>
<reference evidence="10 11" key="1">
    <citation type="submission" date="2017-07" db="EMBL/GenBank/DDBJ databases">
        <title>The complete genome sequence of Bacillus mesonae strain H20-5, an efficient strain improving plant abiotic stress resistance.</title>
        <authorList>
            <person name="Kim S.Y."/>
            <person name="Song H."/>
            <person name="Sang M.K."/>
            <person name="Weon H.-Y."/>
            <person name="Song J."/>
        </authorList>
    </citation>
    <scope>NUCLEOTIDE SEQUENCE [LARGE SCALE GENOMIC DNA]</scope>
    <source>
        <strain evidence="10 11">H20-5</strain>
    </source>
</reference>
<keyword evidence="4 10" id="KW-0067">ATP-binding</keyword>
<dbReference type="Pfam" id="PF00664">
    <property type="entry name" value="ABC_membrane"/>
    <property type="match status" value="1"/>
</dbReference>
<organism evidence="10 11">
    <name type="scientific">Neobacillus mesonae</name>
    <dbReference type="NCBI Taxonomy" id="1193713"/>
    <lineage>
        <taxon>Bacteria</taxon>
        <taxon>Bacillati</taxon>
        <taxon>Bacillota</taxon>
        <taxon>Bacilli</taxon>
        <taxon>Bacillales</taxon>
        <taxon>Bacillaceae</taxon>
        <taxon>Neobacillus</taxon>
    </lineage>
</organism>
<dbReference type="SMART" id="SM00382">
    <property type="entry name" value="AAA"/>
    <property type="match status" value="1"/>
</dbReference>
<feature type="transmembrane region" description="Helical" evidence="7">
    <location>
        <begin position="56"/>
        <end position="77"/>
    </location>
</feature>
<evidence type="ECO:0000259" key="9">
    <source>
        <dbReference type="PROSITE" id="PS50929"/>
    </source>
</evidence>
<dbReference type="InterPro" id="IPR039421">
    <property type="entry name" value="Type_1_exporter"/>
</dbReference>
<keyword evidence="2 7" id="KW-0812">Transmembrane</keyword>
<dbReference type="OrthoDB" id="9762778at2"/>
<dbReference type="GO" id="GO:0005886">
    <property type="term" value="C:plasma membrane"/>
    <property type="evidence" value="ECO:0007669"/>
    <property type="project" value="UniProtKB-SubCell"/>
</dbReference>
<dbReference type="PROSITE" id="PS50893">
    <property type="entry name" value="ABC_TRANSPORTER_2"/>
    <property type="match status" value="1"/>
</dbReference>
<evidence type="ECO:0000256" key="4">
    <source>
        <dbReference type="ARBA" id="ARBA00022840"/>
    </source>
</evidence>
<name>A0A3Q9QS79_9BACI</name>
<dbReference type="SUPFAM" id="SSF52540">
    <property type="entry name" value="P-loop containing nucleoside triphosphate hydrolases"/>
    <property type="match status" value="1"/>
</dbReference>
<dbReference type="Gene3D" id="3.40.50.300">
    <property type="entry name" value="P-loop containing nucleotide triphosphate hydrolases"/>
    <property type="match status" value="1"/>
</dbReference>
<dbReference type="InterPro" id="IPR011527">
    <property type="entry name" value="ABC1_TM_dom"/>
</dbReference>
<dbReference type="GO" id="GO:0005524">
    <property type="term" value="F:ATP binding"/>
    <property type="evidence" value="ECO:0007669"/>
    <property type="project" value="UniProtKB-KW"/>
</dbReference>
<dbReference type="InterPro" id="IPR003439">
    <property type="entry name" value="ABC_transporter-like_ATP-bd"/>
</dbReference>
<dbReference type="STRING" id="1193713.GCA_001636315_04843"/>
<dbReference type="KEGG" id="nmk:CHR53_12065"/>
<comment type="subcellular location">
    <subcellularLocation>
        <location evidence="1">Cell membrane</location>
        <topology evidence="1">Multi-pass membrane protein</topology>
    </subcellularLocation>
</comment>
<dbReference type="PANTHER" id="PTHR43394">
    <property type="entry name" value="ATP-DEPENDENT PERMEASE MDL1, MITOCHONDRIAL"/>
    <property type="match status" value="1"/>
</dbReference>
<dbReference type="InterPro" id="IPR027417">
    <property type="entry name" value="P-loop_NTPase"/>
</dbReference>
<dbReference type="Proteomes" id="UP000282892">
    <property type="component" value="Chromosome"/>
</dbReference>
<dbReference type="Pfam" id="PF00005">
    <property type="entry name" value="ABC_tran"/>
    <property type="match status" value="1"/>
</dbReference>
<dbReference type="InterPro" id="IPR003593">
    <property type="entry name" value="AAA+_ATPase"/>
</dbReference>
<evidence type="ECO:0000256" key="5">
    <source>
        <dbReference type="ARBA" id="ARBA00022989"/>
    </source>
</evidence>
<evidence type="ECO:0000313" key="11">
    <source>
        <dbReference type="Proteomes" id="UP000282892"/>
    </source>
</evidence>
<keyword evidence="3" id="KW-0547">Nucleotide-binding</keyword>
<accession>A0A3Q9QS79</accession>
<dbReference type="Gene3D" id="1.20.1560.10">
    <property type="entry name" value="ABC transporter type 1, transmembrane domain"/>
    <property type="match status" value="1"/>
</dbReference>
<keyword evidence="6 7" id="KW-0472">Membrane</keyword>
<evidence type="ECO:0000313" key="10">
    <source>
        <dbReference type="EMBL" id="AZU61959.1"/>
    </source>
</evidence>
<dbReference type="InterPro" id="IPR017871">
    <property type="entry name" value="ABC_transporter-like_CS"/>
</dbReference>
<protein>
    <submittedName>
        <fullName evidence="10">ABC transporter ATP-binding protein</fullName>
    </submittedName>
</protein>
<dbReference type="AlphaFoldDB" id="A0A3Q9QS79"/>
<gene>
    <name evidence="10" type="ORF">CHR53_12065</name>
</gene>
<dbReference type="PANTHER" id="PTHR43394:SF1">
    <property type="entry name" value="ATP-BINDING CASSETTE SUB-FAMILY B MEMBER 10, MITOCHONDRIAL"/>
    <property type="match status" value="1"/>
</dbReference>
<keyword evidence="5 7" id="KW-1133">Transmembrane helix</keyword>
<keyword evidence="11" id="KW-1185">Reference proteome</keyword>
<feature type="transmembrane region" description="Helical" evidence="7">
    <location>
        <begin position="12"/>
        <end position="36"/>
    </location>
</feature>
<dbReference type="InterPro" id="IPR036640">
    <property type="entry name" value="ABC1_TM_sf"/>
</dbReference>
<dbReference type="SUPFAM" id="SSF90123">
    <property type="entry name" value="ABC transporter transmembrane region"/>
    <property type="match status" value="1"/>
</dbReference>
<dbReference type="GO" id="GO:0015421">
    <property type="term" value="F:ABC-type oligopeptide transporter activity"/>
    <property type="evidence" value="ECO:0007669"/>
    <property type="project" value="TreeGrafter"/>
</dbReference>
<evidence type="ECO:0000259" key="8">
    <source>
        <dbReference type="PROSITE" id="PS50893"/>
    </source>
</evidence>
<dbReference type="GO" id="GO:0016887">
    <property type="term" value="F:ATP hydrolysis activity"/>
    <property type="evidence" value="ECO:0007669"/>
    <property type="project" value="InterPro"/>
</dbReference>
<evidence type="ECO:0000256" key="2">
    <source>
        <dbReference type="ARBA" id="ARBA00022692"/>
    </source>
</evidence>
<evidence type="ECO:0000256" key="3">
    <source>
        <dbReference type="ARBA" id="ARBA00022741"/>
    </source>
</evidence>
<dbReference type="CDD" id="cd07346">
    <property type="entry name" value="ABC_6TM_exporters"/>
    <property type="match status" value="1"/>
</dbReference>
<dbReference type="EMBL" id="CP022572">
    <property type="protein sequence ID" value="AZU61959.1"/>
    <property type="molecule type" value="Genomic_DNA"/>
</dbReference>
<dbReference type="PROSITE" id="PS50929">
    <property type="entry name" value="ABC_TM1F"/>
    <property type="match status" value="1"/>
</dbReference>
<evidence type="ECO:0000256" key="1">
    <source>
        <dbReference type="ARBA" id="ARBA00004651"/>
    </source>
</evidence>
<feature type="domain" description="ABC transmembrane type-1" evidence="9">
    <location>
        <begin position="17"/>
        <end position="298"/>
    </location>
</feature>
<sequence length="558" mass="64105">MELKLVKFIIPYWRRLLLVLLLSIVGTVLFILQPLIGKFIIDEVFVQKQYPFERALGIAVLLLFSTYLISAITRFIYMKTSLQMVTLMRTEFYHHLLNLPIQLFRKRRIGDLTTRLNEDISEIQRLYTDIILQIINLCLTLLFSLIVLFLFDWMMTLFCMILMPILLWGTHKFRNLLFKENLEMKEIGSRIQSFLFESLSSMKFIRSGSYNPWMQNKYTSLLESGNKQSIKLAVINTCAQSVPQFMIWFSTITLVWFLGIKVLEGSLTLGALLAFTAYQANLYSSVQGFAQVYIRIQSGKAAVNRINEFFSIPKETDGNGEISAFHSIIDLKGIHFSYDNSKRILENLSFSIEKGEKIAIIGESGSGKSTLVSLLARIYRPTQGTIYCDGVDIQMVKKESWHKQICFVSHDDPIWFGTIEEFLQSGKKKFSLMEMEKALMDVDLWNTIKQLPGMLKAELSERGVNLSAGQKQRLLLARAILLNPEILVLDEATCHLDSVAEQQIFKILQDKMTDKTIIVITHRLQNIGWVNQVVRMDQGQIVYEEGVFANGRLAKMSN</sequence>
<evidence type="ECO:0000256" key="6">
    <source>
        <dbReference type="ARBA" id="ARBA00023136"/>
    </source>
</evidence>
<dbReference type="RefSeq" id="WP_066397846.1">
    <property type="nucleotide sequence ID" value="NZ_CP022572.1"/>
</dbReference>
<feature type="transmembrane region" description="Helical" evidence="7">
    <location>
        <begin position="126"/>
        <end position="147"/>
    </location>
</feature>
<feature type="domain" description="ABC transporter" evidence="8">
    <location>
        <begin position="329"/>
        <end position="556"/>
    </location>
</feature>
<dbReference type="PROSITE" id="PS00211">
    <property type="entry name" value="ABC_TRANSPORTER_1"/>
    <property type="match status" value="1"/>
</dbReference>
<proteinExistence type="predicted"/>